<dbReference type="eggNOG" id="ENOG502STXW">
    <property type="taxonomic scope" value="Eukaryota"/>
</dbReference>
<dbReference type="AlphaFoldDB" id="K2SCK4"/>
<comment type="caution">
    <text evidence="2">The sequence shown here is derived from an EMBL/GenBank/DDBJ whole genome shotgun (WGS) entry which is preliminary data.</text>
</comment>
<organism evidence="2 3">
    <name type="scientific">Macrophomina phaseolina (strain MS6)</name>
    <name type="common">Charcoal rot fungus</name>
    <dbReference type="NCBI Taxonomy" id="1126212"/>
    <lineage>
        <taxon>Eukaryota</taxon>
        <taxon>Fungi</taxon>
        <taxon>Dikarya</taxon>
        <taxon>Ascomycota</taxon>
        <taxon>Pezizomycotina</taxon>
        <taxon>Dothideomycetes</taxon>
        <taxon>Dothideomycetes incertae sedis</taxon>
        <taxon>Botryosphaeriales</taxon>
        <taxon>Botryosphaeriaceae</taxon>
        <taxon>Macrophomina</taxon>
    </lineage>
</organism>
<dbReference type="InParanoid" id="K2SCK4"/>
<evidence type="ECO:0008006" key="4">
    <source>
        <dbReference type="Google" id="ProtNLM"/>
    </source>
</evidence>
<dbReference type="OrthoDB" id="5275938at2759"/>
<gene>
    <name evidence="2" type="ORF">MPH_08276</name>
</gene>
<dbReference type="Proteomes" id="UP000007129">
    <property type="component" value="Unassembled WGS sequence"/>
</dbReference>
<proteinExistence type="predicted"/>
<feature type="region of interest" description="Disordered" evidence="1">
    <location>
        <begin position="1"/>
        <end position="21"/>
    </location>
</feature>
<dbReference type="VEuPathDB" id="FungiDB:MPH_08276"/>
<name>K2SCK4_MACPH</name>
<dbReference type="STRING" id="1126212.K2SCK4"/>
<evidence type="ECO:0000313" key="2">
    <source>
        <dbReference type="EMBL" id="EKG14550.1"/>
    </source>
</evidence>
<evidence type="ECO:0000313" key="3">
    <source>
        <dbReference type="Proteomes" id="UP000007129"/>
    </source>
</evidence>
<evidence type="ECO:0000256" key="1">
    <source>
        <dbReference type="SAM" id="MobiDB-lite"/>
    </source>
</evidence>
<dbReference type="EMBL" id="AHHD01000345">
    <property type="protein sequence ID" value="EKG14550.1"/>
    <property type="molecule type" value="Genomic_DNA"/>
</dbReference>
<reference evidence="2 3" key="1">
    <citation type="journal article" date="2012" name="BMC Genomics">
        <title>Tools to kill: Genome of one of the most destructive plant pathogenic fungi Macrophomina phaseolina.</title>
        <authorList>
            <person name="Islam M.S."/>
            <person name="Haque M.S."/>
            <person name="Islam M.M."/>
            <person name="Emdad E.M."/>
            <person name="Halim A."/>
            <person name="Hossen Q.M.M."/>
            <person name="Hossain M.Z."/>
            <person name="Ahmed B."/>
            <person name="Rahim S."/>
            <person name="Rahman M.S."/>
            <person name="Alam M.M."/>
            <person name="Hou S."/>
            <person name="Wan X."/>
            <person name="Saito J.A."/>
            <person name="Alam M."/>
        </authorList>
    </citation>
    <scope>NUCLEOTIDE SEQUENCE [LARGE SCALE GENOMIC DNA]</scope>
    <source>
        <strain evidence="2 3">MS6</strain>
    </source>
</reference>
<protein>
    <recommendedName>
        <fullName evidence="4">Nuclear pore protein</fullName>
    </recommendedName>
</protein>
<sequence>MMQTEEDTQSDTSSDYGAIRQRTPVDFDAHGDLRLLVRDERNPSNIDHFIVSSKAMSLACDSWKNMLSPNGPFKEAQKVEGMKEMTLPDNPRALKLLLDIAHLRFSQVPRSLSFEDLAALSIVTDKYQATALVKPWIHDWIRSLSSASLQAGHENWLWIAWEFGEPGIFEQLAARLVRESEEDCKTGVLVRQGRALDPADTSEPFPTGILESIGTVRQQTINQLLDAFYLYVEKYTTAYTGGEYNGICSQSHENMECDAIILGSLIIGLRQISLPLTRKEAVTLGWSVDELAHKIKSVKIFPQTQSNISQSNFIHYGGFQKTPHQACSFQSELNDKISQIVQSISTPVLELHQIHMERQRDLLE</sequence>
<accession>K2SCK4</accession>
<dbReference type="HOGENOM" id="CLU_042420_3_2_1"/>